<organism evidence="1 2">
    <name type="scientific">Brassica napus</name>
    <name type="common">Rape</name>
    <dbReference type="NCBI Taxonomy" id="3708"/>
    <lineage>
        <taxon>Eukaryota</taxon>
        <taxon>Viridiplantae</taxon>
        <taxon>Streptophyta</taxon>
        <taxon>Embryophyta</taxon>
        <taxon>Tracheophyta</taxon>
        <taxon>Spermatophyta</taxon>
        <taxon>Magnoliopsida</taxon>
        <taxon>eudicotyledons</taxon>
        <taxon>Gunneridae</taxon>
        <taxon>Pentapetalae</taxon>
        <taxon>rosids</taxon>
        <taxon>malvids</taxon>
        <taxon>Brassicales</taxon>
        <taxon>Brassicaceae</taxon>
        <taxon>Brassiceae</taxon>
        <taxon>Brassica</taxon>
    </lineage>
</organism>
<gene>
    <name evidence="1" type="ORF">HID58_059889</name>
</gene>
<proteinExistence type="predicted"/>
<sequence>MAPPFHLTVLKTFDDLQGDFFNQEIFVRLIHYWKARNFTKENTLMGIELLLIDSKPNTIYKLNRFTIRPSKLAYRVSPHKHGIRFTNKTTFAAVHEGNYQIDSQHFRLRNLEDFTNIVDKHTDLFDIVGLRRVISGDNLDTQTPMATAPVPAGERSKDMVFLHLQLEE</sequence>
<dbReference type="EMBL" id="JAGKQM010000014">
    <property type="protein sequence ID" value="KAH0883793.1"/>
    <property type="molecule type" value="Genomic_DNA"/>
</dbReference>
<keyword evidence="2" id="KW-1185">Reference proteome</keyword>
<dbReference type="Proteomes" id="UP000824890">
    <property type="component" value="Unassembled WGS sequence"/>
</dbReference>
<evidence type="ECO:0000313" key="1">
    <source>
        <dbReference type="EMBL" id="KAH0883793.1"/>
    </source>
</evidence>
<evidence type="ECO:0000313" key="2">
    <source>
        <dbReference type="Proteomes" id="UP000824890"/>
    </source>
</evidence>
<evidence type="ECO:0008006" key="3">
    <source>
        <dbReference type="Google" id="ProtNLM"/>
    </source>
</evidence>
<protein>
    <recommendedName>
        <fullName evidence="3">DUF223 domain-containing protein</fullName>
    </recommendedName>
</protein>
<reference evidence="1 2" key="1">
    <citation type="submission" date="2021-05" db="EMBL/GenBank/DDBJ databases">
        <title>Genome Assembly of Synthetic Allotetraploid Brassica napus Reveals Homoeologous Exchanges between Subgenomes.</title>
        <authorList>
            <person name="Davis J.T."/>
        </authorList>
    </citation>
    <scope>NUCLEOTIDE SEQUENCE [LARGE SCALE GENOMIC DNA]</scope>
    <source>
        <strain evidence="2">cv. Da-Ae</strain>
        <tissue evidence="1">Seedling</tissue>
    </source>
</reference>
<name>A0ABQ7ZUV3_BRANA</name>
<comment type="caution">
    <text evidence="1">The sequence shown here is derived from an EMBL/GenBank/DDBJ whole genome shotgun (WGS) entry which is preliminary data.</text>
</comment>
<accession>A0ABQ7ZUV3</accession>